<comment type="caution">
    <text evidence="3">The sequence shown here is derived from an EMBL/GenBank/DDBJ whole genome shotgun (WGS) entry which is preliminary data.</text>
</comment>
<evidence type="ECO:0000256" key="2">
    <source>
        <dbReference type="SAM" id="MobiDB-lite"/>
    </source>
</evidence>
<dbReference type="RefSeq" id="WP_190187779.1">
    <property type="nucleotide sequence ID" value="NZ_BMVP01000026.1"/>
</dbReference>
<evidence type="ECO:0000313" key="4">
    <source>
        <dbReference type="Proteomes" id="UP000642673"/>
    </source>
</evidence>
<keyword evidence="4" id="KW-1185">Reference proteome</keyword>
<proteinExistence type="predicted"/>
<reference evidence="4" key="1">
    <citation type="journal article" date="2019" name="Int. J. Syst. Evol. Microbiol.">
        <title>The Global Catalogue of Microorganisms (GCM) 10K type strain sequencing project: providing services to taxonomists for standard genome sequencing and annotation.</title>
        <authorList>
            <consortium name="The Broad Institute Genomics Platform"/>
            <consortium name="The Broad Institute Genome Sequencing Center for Infectious Disease"/>
            <person name="Wu L."/>
            <person name="Ma J."/>
        </authorList>
    </citation>
    <scope>NUCLEOTIDE SEQUENCE [LARGE SCALE GENOMIC DNA]</scope>
    <source>
        <strain evidence="4">JCM 4738</strain>
    </source>
</reference>
<dbReference type="Proteomes" id="UP000642673">
    <property type="component" value="Unassembled WGS sequence"/>
</dbReference>
<keyword evidence="1" id="KW-0051">Antiviral defense</keyword>
<dbReference type="EMBL" id="BMVP01000026">
    <property type="protein sequence ID" value="GHB84661.1"/>
    <property type="molecule type" value="Genomic_DNA"/>
</dbReference>
<dbReference type="Pfam" id="PF09704">
    <property type="entry name" value="Cas_Cas5d"/>
    <property type="match status" value="1"/>
</dbReference>
<dbReference type="InterPro" id="IPR010147">
    <property type="entry name" value="CRISPR-assoc_prot_CasD"/>
</dbReference>
<organism evidence="3 4">
    <name type="scientific">Streptomyces cirratus</name>
    <dbReference type="NCBI Taxonomy" id="68187"/>
    <lineage>
        <taxon>Bacteria</taxon>
        <taxon>Bacillati</taxon>
        <taxon>Actinomycetota</taxon>
        <taxon>Actinomycetes</taxon>
        <taxon>Kitasatosporales</taxon>
        <taxon>Streptomycetaceae</taxon>
        <taxon>Streptomyces</taxon>
    </lineage>
</organism>
<evidence type="ECO:0008006" key="5">
    <source>
        <dbReference type="Google" id="ProtNLM"/>
    </source>
</evidence>
<dbReference type="CDD" id="cd09645">
    <property type="entry name" value="Cas5_I-E"/>
    <property type="match status" value="1"/>
</dbReference>
<dbReference type="InterPro" id="IPR021124">
    <property type="entry name" value="CRISPR-assoc_prot_Cas5"/>
</dbReference>
<dbReference type="NCBIfam" id="TIGR01868">
    <property type="entry name" value="casD_Cas5e"/>
    <property type="match status" value="1"/>
</dbReference>
<name>A0ABQ3F5A2_9ACTN</name>
<sequence length="264" mass="28576">MTALAALVLRLAAPLQSWGGPSRYNRRDTQPRPTKSGVLGLLAAAAGRPREASLTDLLGLDLGVRVDQPGSLLRDYQTVSDHRGLPLPSSQVNAKGMQKKTSPAKYTGVTQRYYLQDAVFTVALRGPSALLTTLDHAIRHPAFPLFLGRRSCPPTGPLSLGVHPDAELTSVLESVPWQAAPHHRSRVRGTHVTLPATIEDPHGEDTIGDVPDTYDLRTGTAFTDRTVRHTWITIPTGHQQPATDDRPNPNDPASGHDPFALLGW</sequence>
<gene>
    <name evidence="3" type="ORF">GCM10010347_64530</name>
</gene>
<accession>A0ABQ3F5A2</accession>
<protein>
    <recommendedName>
        <fullName evidence="5">Type I-E CRISPR-associated protein Cas5/CasD</fullName>
    </recommendedName>
</protein>
<evidence type="ECO:0000313" key="3">
    <source>
        <dbReference type="EMBL" id="GHB84661.1"/>
    </source>
</evidence>
<evidence type="ECO:0000256" key="1">
    <source>
        <dbReference type="ARBA" id="ARBA00023118"/>
    </source>
</evidence>
<dbReference type="Gene3D" id="3.30.70.2660">
    <property type="match status" value="1"/>
</dbReference>
<feature type="region of interest" description="Disordered" evidence="2">
    <location>
        <begin position="233"/>
        <end position="264"/>
    </location>
</feature>
<dbReference type="InterPro" id="IPR013422">
    <property type="entry name" value="CRISPR-assoc_prot_Cas5_N"/>
</dbReference>
<dbReference type="NCBIfam" id="TIGR02593">
    <property type="entry name" value="CRISPR_cas5"/>
    <property type="match status" value="1"/>
</dbReference>